<keyword evidence="3" id="KW-0677">Repeat</keyword>
<dbReference type="GO" id="GO:0005886">
    <property type="term" value="C:plasma membrane"/>
    <property type="evidence" value="ECO:0007669"/>
    <property type="project" value="TreeGrafter"/>
</dbReference>
<dbReference type="InterPro" id="IPR035986">
    <property type="entry name" value="PKD_dom_sf"/>
</dbReference>
<sequence>MSVPIAPLEPATSSSVATLWNKRLAWIVLLLVIVALIAGNLYWLQWAGQTGITLGYPKPTVKIASLASSTLTLYKATTFKAQGNGRDLKYTWNFGDTSSSGGFGGGPGSSTPSNQPVNGGYHGQEISYQYQTNGNHIISVTVIDPLGQTSNDAISVQVLPPPPTASFTAQTSTSYWFYDQVSFDASLSAADPSTHIASYTWDFGDNSRPETDTYSSSTYHYYQQDGTYTVTLTVTDELGQSATYSNKVTVAKPASN</sequence>
<dbReference type="PROSITE" id="PS50093">
    <property type="entry name" value="PKD"/>
    <property type="match status" value="2"/>
</dbReference>
<dbReference type="PANTHER" id="PTHR46730">
    <property type="entry name" value="POLYCYSTIN-1"/>
    <property type="match status" value="1"/>
</dbReference>
<dbReference type="SUPFAM" id="SSF49299">
    <property type="entry name" value="PKD domain"/>
    <property type="match status" value="2"/>
</dbReference>
<comment type="subcellular location">
    <subcellularLocation>
        <location evidence="1">Membrane</location>
        <topology evidence="1">Multi-pass membrane protein</topology>
    </subcellularLocation>
</comment>
<proteinExistence type="predicted"/>
<comment type="caution">
    <text evidence="9">The sequence shown here is derived from an EMBL/GenBank/DDBJ whole genome shotgun (WGS) entry which is preliminary data.</text>
</comment>
<dbReference type="InterPro" id="IPR013783">
    <property type="entry name" value="Ig-like_fold"/>
</dbReference>
<keyword evidence="5 7" id="KW-0472">Membrane</keyword>
<keyword evidence="4 7" id="KW-1133">Transmembrane helix</keyword>
<evidence type="ECO:0000313" key="9">
    <source>
        <dbReference type="EMBL" id="GCE10513.1"/>
    </source>
</evidence>
<feature type="region of interest" description="Disordered" evidence="6">
    <location>
        <begin position="101"/>
        <end position="123"/>
    </location>
</feature>
<dbReference type="InterPro" id="IPR000601">
    <property type="entry name" value="PKD_dom"/>
</dbReference>
<dbReference type="SMART" id="SM00089">
    <property type="entry name" value="PKD"/>
    <property type="match status" value="2"/>
</dbReference>
<dbReference type="Gene3D" id="2.60.40.10">
    <property type="entry name" value="Immunoglobulins"/>
    <property type="match status" value="2"/>
</dbReference>
<accession>A0A401ZUG5</accession>
<name>A0A401ZUG5_9CHLR</name>
<dbReference type="AlphaFoldDB" id="A0A401ZUG5"/>
<keyword evidence="10" id="KW-1185">Reference proteome</keyword>
<evidence type="ECO:0000256" key="5">
    <source>
        <dbReference type="ARBA" id="ARBA00023136"/>
    </source>
</evidence>
<organism evidence="9 10">
    <name type="scientific">Tengunoibacter tsumagoiensis</name>
    <dbReference type="NCBI Taxonomy" id="2014871"/>
    <lineage>
        <taxon>Bacteria</taxon>
        <taxon>Bacillati</taxon>
        <taxon>Chloroflexota</taxon>
        <taxon>Ktedonobacteria</taxon>
        <taxon>Ktedonobacterales</taxon>
        <taxon>Dictyobacteraceae</taxon>
        <taxon>Tengunoibacter</taxon>
    </lineage>
</organism>
<reference evidence="10" key="1">
    <citation type="submission" date="2018-12" db="EMBL/GenBank/DDBJ databases">
        <title>Tengunoibacter tsumagoiensis gen. nov., sp. nov., Dictyobacter kobayashii sp. nov., D. alpinus sp. nov., and D. joshuensis sp. nov. and description of Dictyobacteraceae fam. nov. within the order Ktedonobacterales isolated from Tengu-no-mugimeshi.</title>
        <authorList>
            <person name="Wang C.M."/>
            <person name="Zheng Y."/>
            <person name="Sakai Y."/>
            <person name="Toyoda A."/>
            <person name="Minakuchi Y."/>
            <person name="Abe K."/>
            <person name="Yokota A."/>
            <person name="Yabe S."/>
        </authorList>
    </citation>
    <scope>NUCLEOTIDE SEQUENCE [LARGE SCALE GENOMIC DNA]</scope>
    <source>
        <strain evidence="10">Uno3</strain>
    </source>
</reference>
<evidence type="ECO:0000256" key="4">
    <source>
        <dbReference type="ARBA" id="ARBA00022989"/>
    </source>
</evidence>
<dbReference type="Pfam" id="PF00801">
    <property type="entry name" value="PKD"/>
    <property type="match status" value="1"/>
</dbReference>
<dbReference type="EMBL" id="BIFR01000001">
    <property type="protein sequence ID" value="GCE10513.1"/>
    <property type="molecule type" value="Genomic_DNA"/>
</dbReference>
<feature type="transmembrane region" description="Helical" evidence="7">
    <location>
        <begin position="24"/>
        <end position="44"/>
    </location>
</feature>
<protein>
    <recommendedName>
        <fullName evidence="8">PKD domain-containing protein</fullName>
    </recommendedName>
</protein>
<dbReference type="GO" id="GO:0005261">
    <property type="term" value="F:monoatomic cation channel activity"/>
    <property type="evidence" value="ECO:0007669"/>
    <property type="project" value="TreeGrafter"/>
</dbReference>
<dbReference type="Pfam" id="PF18911">
    <property type="entry name" value="PKD_4"/>
    <property type="match status" value="1"/>
</dbReference>
<keyword evidence="2 7" id="KW-0812">Transmembrane</keyword>
<feature type="domain" description="PKD" evidence="8">
    <location>
        <begin position="78"/>
        <end position="158"/>
    </location>
</feature>
<dbReference type="PANTHER" id="PTHR46730:SF1">
    <property type="entry name" value="PLAT DOMAIN-CONTAINING PROTEIN"/>
    <property type="match status" value="1"/>
</dbReference>
<evidence type="ECO:0000313" key="10">
    <source>
        <dbReference type="Proteomes" id="UP000287352"/>
    </source>
</evidence>
<evidence type="ECO:0000259" key="8">
    <source>
        <dbReference type="PROSITE" id="PS50093"/>
    </source>
</evidence>
<dbReference type="RefSeq" id="WP_126578109.1">
    <property type="nucleotide sequence ID" value="NZ_BIFR01000001.1"/>
</dbReference>
<evidence type="ECO:0000256" key="6">
    <source>
        <dbReference type="SAM" id="MobiDB-lite"/>
    </source>
</evidence>
<evidence type="ECO:0000256" key="2">
    <source>
        <dbReference type="ARBA" id="ARBA00022692"/>
    </source>
</evidence>
<gene>
    <name evidence="9" type="ORF">KTT_03720</name>
</gene>
<dbReference type="GO" id="GO:0006816">
    <property type="term" value="P:calcium ion transport"/>
    <property type="evidence" value="ECO:0007669"/>
    <property type="project" value="TreeGrafter"/>
</dbReference>
<dbReference type="InterPro" id="IPR022409">
    <property type="entry name" value="PKD/Chitinase_dom"/>
</dbReference>
<dbReference type="CDD" id="cd00146">
    <property type="entry name" value="PKD"/>
    <property type="match status" value="1"/>
</dbReference>
<evidence type="ECO:0000256" key="1">
    <source>
        <dbReference type="ARBA" id="ARBA00004141"/>
    </source>
</evidence>
<dbReference type="OrthoDB" id="1491481at2"/>
<evidence type="ECO:0000256" key="3">
    <source>
        <dbReference type="ARBA" id="ARBA00022737"/>
    </source>
</evidence>
<feature type="domain" description="PKD" evidence="8">
    <location>
        <begin position="188"/>
        <end position="256"/>
    </location>
</feature>
<evidence type="ECO:0000256" key="7">
    <source>
        <dbReference type="SAM" id="Phobius"/>
    </source>
</evidence>
<dbReference type="Proteomes" id="UP000287352">
    <property type="component" value="Unassembled WGS sequence"/>
</dbReference>